<dbReference type="InterPro" id="IPR006020">
    <property type="entry name" value="PTB/PI_dom"/>
</dbReference>
<dbReference type="AlphaFoldDB" id="T1FV79"/>
<evidence type="ECO:0000313" key="5">
    <source>
        <dbReference type="Proteomes" id="UP000015101"/>
    </source>
</evidence>
<dbReference type="OMA" id="QRMQVEM"/>
<dbReference type="PANTHER" id="PTHR11232">
    <property type="entry name" value="PHOSPHOTYROSINE INTERACTION DOMAIN-CONTAINING FAMILY MEMBER"/>
    <property type="match status" value="1"/>
</dbReference>
<dbReference type="SMART" id="SM00462">
    <property type="entry name" value="PTB"/>
    <property type="match status" value="1"/>
</dbReference>
<feature type="domain" description="PID" evidence="2">
    <location>
        <begin position="25"/>
        <end position="161"/>
    </location>
</feature>
<name>T1FV79_HELRO</name>
<feature type="compositionally biased region" description="Polar residues" evidence="1">
    <location>
        <begin position="205"/>
        <end position="217"/>
    </location>
</feature>
<reference evidence="3 5" key="2">
    <citation type="journal article" date="2013" name="Nature">
        <title>Insights into bilaterian evolution from three spiralian genomes.</title>
        <authorList>
            <person name="Simakov O."/>
            <person name="Marletaz F."/>
            <person name="Cho S.J."/>
            <person name="Edsinger-Gonzales E."/>
            <person name="Havlak P."/>
            <person name="Hellsten U."/>
            <person name="Kuo D.H."/>
            <person name="Larsson T."/>
            <person name="Lv J."/>
            <person name="Arendt D."/>
            <person name="Savage R."/>
            <person name="Osoegawa K."/>
            <person name="de Jong P."/>
            <person name="Grimwood J."/>
            <person name="Chapman J.A."/>
            <person name="Shapiro H."/>
            <person name="Aerts A."/>
            <person name="Otillar R.P."/>
            <person name="Terry A.Y."/>
            <person name="Boore J.L."/>
            <person name="Grigoriev I.V."/>
            <person name="Lindberg D.R."/>
            <person name="Seaver E.C."/>
            <person name="Weisblat D.A."/>
            <person name="Putnam N.H."/>
            <person name="Rokhsar D.S."/>
        </authorList>
    </citation>
    <scope>NUCLEOTIDE SEQUENCE</scope>
</reference>
<protein>
    <recommendedName>
        <fullName evidence="2">PID domain-containing protein</fullName>
    </recommendedName>
</protein>
<dbReference type="HOGENOM" id="CLU_056673_1_0_1"/>
<dbReference type="GeneID" id="20212725"/>
<dbReference type="CTD" id="20212725"/>
<accession>T1FV79</accession>
<reference evidence="5" key="1">
    <citation type="submission" date="2012-12" db="EMBL/GenBank/DDBJ databases">
        <authorList>
            <person name="Hellsten U."/>
            <person name="Grimwood J."/>
            <person name="Chapman J.A."/>
            <person name="Shapiro H."/>
            <person name="Aerts A."/>
            <person name="Otillar R.P."/>
            <person name="Terry A.Y."/>
            <person name="Boore J.L."/>
            <person name="Simakov O."/>
            <person name="Marletaz F."/>
            <person name="Cho S.-J."/>
            <person name="Edsinger-Gonzales E."/>
            <person name="Havlak P."/>
            <person name="Kuo D.-H."/>
            <person name="Larsson T."/>
            <person name="Lv J."/>
            <person name="Arendt D."/>
            <person name="Savage R."/>
            <person name="Osoegawa K."/>
            <person name="de Jong P."/>
            <person name="Lindberg D.R."/>
            <person name="Seaver E.C."/>
            <person name="Weisblat D.A."/>
            <person name="Putnam N.H."/>
            <person name="Grigoriev I.V."/>
            <person name="Rokhsar D.S."/>
        </authorList>
    </citation>
    <scope>NUCLEOTIDE SEQUENCE</scope>
</reference>
<dbReference type="Pfam" id="PF14719">
    <property type="entry name" value="PID_2"/>
    <property type="match status" value="1"/>
</dbReference>
<feature type="region of interest" description="Disordered" evidence="1">
    <location>
        <begin position="202"/>
        <end position="266"/>
    </location>
</feature>
<feature type="compositionally biased region" description="Low complexity" evidence="1">
    <location>
        <begin position="237"/>
        <end position="266"/>
    </location>
</feature>
<dbReference type="Proteomes" id="UP000015101">
    <property type="component" value="Unassembled WGS sequence"/>
</dbReference>
<reference evidence="4" key="3">
    <citation type="submission" date="2015-06" db="UniProtKB">
        <authorList>
            <consortium name="EnsemblMetazoa"/>
        </authorList>
    </citation>
    <scope>IDENTIFICATION</scope>
</reference>
<evidence type="ECO:0000256" key="1">
    <source>
        <dbReference type="SAM" id="MobiDB-lite"/>
    </source>
</evidence>
<feature type="compositionally biased region" description="Acidic residues" evidence="1">
    <location>
        <begin position="292"/>
        <end position="317"/>
    </location>
</feature>
<dbReference type="InParanoid" id="T1FV79"/>
<sequence>MALVQVKVTNMLNSLIRQKSCNISERNQCYKVRYLGNVLTAFMKGEGCVDRPVDILWKNFQANENSTLQMELTICGSGLKVETKEQGLTEYRSNKVAYCTCLPKYPKLFIWVYRHEGKKMKVELRCHAVLCKSEEKAKLIQSQLQAKLTSALQEFRREKTRRQNSRLVIQTSNQQCASALPVVTNIKPVRTKYLSKGDNFRLPVEQSNKAPKLTSITEDAEDDDDGDDDDDDDDRNNNNNKNNNNKNNYNEDCGSNNNNDNNNNNIDLVSESVCLNPDVNMSLRSTPSADKLDDDASDDVSNESGFSDEADNDGGKL</sequence>
<organism evidence="4 5">
    <name type="scientific">Helobdella robusta</name>
    <name type="common">Californian leech</name>
    <dbReference type="NCBI Taxonomy" id="6412"/>
    <lineage>
        <taxon>Eukaryota</taxon>
        <taxon>Metazoa</taxon>
        <taxon>Spiralia</taxon>
        <taxon>Lophotrochozoa</taxon>
        <taxon>Annelida</taxon>
        <taxon>Clitellata</taxon>
        <taxon>Hirudinea</taxon>
        <taxon>Rhynchobdellida</taxon>
        <taxon>Glossiphoniidae</taxon>
        <taxon>Helobdella</taxon>
    </lineage>
</organism>
<dbReference type="KEGG" id="hro:HELRODRAFT_193638"/>
<evidence type="ECO:0000259" key="2">
    <source>
        <dbReference type="SMART" id="SM00462"/>
    </source>
</evidence>
<proteinExistence type="predicted"/>
<dbReference type="InterPro" id="IPR051133">
    <property type="entry name" value="Adapter_Engulfment-Domain"/>
</dbReference>
<dbReference type="EMBL" id="KB097542">
    <property type="protein sequence ID" value="ESN95108.1"/>
    <property type="molecule type" value="Genomic_DNA"/>
</dbReference>
<feature type="region of interest" description="Disordered" evidence="1">
    <location>
        <begin position="279"/>
        <end position="317"/>
    </location>
</feature>
<keyword evidence="5" id="KW-1185">Reference proteome</keyword>
<gene>
    <name evidence="4" type="primary">20212725</name>
    <name evidence="3" type="ORF">HELRODRAFT_193638</name>
</gene>
<dbReference type="Gene3D" id="2.30.29.30">
    <property type="entry name" value="Pleckstrin-homology domain (PH domain)/Phosphotyrosine-binding domain (PTB)"/>
    <property type="match status" value="1"/>
</dbReference>
<dbReference type="OrthoDB" id="5962185at2759"/>
<dbReference type="InterPro" id="IPR011993">
    <property type="entry name" value="PH-like_dom_sf"/>
</dbReference>
<dbReference type="EnsemblMetazoa" id="HelroT193638">
    <property type="protein sequence ID" value="HelroP193638"/>
    <property type="gene ID" value="HelroG193638"/>
</dbReference>
<feature type="compositionally biased region" description="Acidic residues" evidence="1">
    <location>
        <begin position="218"/>
        <end position="234"/>
    </location>
</feature>
<dbReference type="SUPFAM" id="SSF50729">
    <property type="entry name" value="PH domain-like"/>
    <property type="match status" value="1"/>
</dbReference>
<dbReference type="STRING" id="6412.T1FV79"/>
<evidence type="ECO:0000313" key="3">
    <source>
        <dbReference type="EMBL" id="ESN95108.1"/>
    </source>
</evidence>
<dbReference type="EMBL" id="AMQM01006920">
    <property type="status" value="NOT_ANNOTATED_CDS"/>
    <property type="molecule type" value="Genomic_DNA"/>
</dbReference>
<evidence type="ECO:0000313" key="4">
    <source>
        <dbReference type="EnsemblMetazoa" id="HelroP193638"/>
    </source>
</evidence>
<dbReference type="eggNOG" id="KOG4448">
    <property type="taxonomic scope" value="Eukaryota"/>
</dbReference>
<dbReference type="PANTHER" id="PTHR11232:SF2">
    <property type="entry name" value="FI05246P"/>
    <property type="match status" value="1"/>
</dbReference>
<dbReference type="RefSeq" id="XP_009026758.1">
    <property type="nucleotide sequence ID" value="XM_009028510.1"/>
</dbReference>